<dbReference type="InterPro" id="IPR039383">
    <property type="entry name" value="FHIT"/>
</dbReference>
<accession>A0A286RAL4</accession>
<gene>
    <name evidence="6" type="ORF">THTE_0397</name>
</gene>
<dbReference type="CDD" id="cd01275">
    <property type="entry name" value="FHIT"/>
    <property type="match status" value="1"/>
</dbReference>
<dbReference type="OrthoDB" id="9784774at2"/>
<dbReference type="EMBL" id="CP018477">
    <property type="protein sequence ID" value="ASV72999.1"/>
    <property type="molecule type" value="Genomic_DNA"/>
</dbReference>
<evidence type="ECO:0000259" key="5">
    <source>
        <dbReference type="PROSITE" id="PS51084"/>
    </source>
</evidence>
<dbReference type="InterPro" id="IPR011146">
    <property type="entry name" value="HIT-like"/>
</dbReference>
<feature type="domain" description="HIT" evidence="5">
    <location>
        <begin position="45"/>
        <end position="154"/>
    </location>
</feature>
<keyword evidence="1" id="KW-0547">Nucleotide-binding</keyword>
<dbReference type="Pfam" id="PF01230">
    <property type="entry name" value="HIT"/>
    <property type="match status" value="1"/>
</dbReference>
<feature type="binding site" evidence="3">
    <location>
        <position position="143"/>
    </location>
    <ligand>
        <name>substrate</name>
    </ligand>
</feature>
<dbReference type="InterPro" id="IPR052908">
    <property type="entry name" value="AP-4-A_phosphorylase"/>
</dbReference>
<dbReference type="PROSITE" id="PS51084">
    <property type="entry name" value="HIT_2"/>
    <property type="match status" value="1"/>
</dbReference>
<feature type="active site" description="Tele-AMP-histidine intermediate" evidence="2">
    <location>
        <position position="141"/>
    </location>
</feature>
<dbReference type="Gene3D" id="3.30.428.10">
    <property type="entry name" value="HIT-like"/>
    <property type="match status" value="1"/>
</dbReference>
<dbReference type="PANTHER" id="PTHR42997">
    <property type="entry name" value="HIT FAMILY HYDROLASE"/>
    <property type="match status" value="1"/>
</dbReference>
<evidence type="ECO:0000256" key="3">
    <source>
        <dbReference type="PIRSR" id="PIRSR639383-2"/>
    </source>
</evidence>
<dbReference type="Proteomes" id="UP000215086">
    <property type="component" value="Chromosome"/>
</dbReference>
<dbReference type="GO" id="GO:0000166">
    <property type="term" value="F:nucleotide binding"/>
    <property type="evidence" value="ECO:0007669"/>
    <property type="project" value="UniProtKB-KW"/>
</dbReference>
<name>A0A286RAL4_9BACT</name>
<dbReference type="PANTHER" id="PTHR42997:SF1">
    <property type="entry name" value="AP-4-A PHOSPHORYLASE"/>
    <property type="match status" value="1"/>
</dbReference>
<dbReference type="AlphaFoldDB" id="A0A286RAL4"/>
<evidence type="ECO:0000313" key="6">
    <source>
        <dbReference type="EMBL" id="ASV72999.1"/>
    </source>
</evidence>
<dbReference type="InterPro" id="IPR036265">
    <property type="entry name" value="HIT-like_sf"/>
</dbReference>
<dbReference type="SUPFAM" id="SSF54197">
    <property type="entry name" value="HIT-like"/>
    <property type="match status" value="1"/>
</dbReference>
<dbReference type="RefSeq" id="WP_095413745.1">
    <property type="nucleotide sequence ID" value="NZ_CP018477.1"/>
</dbReference>
<dbReference type="KEGG" id="ttf:THTE_0397"/>
<feature type="binding site" evidence="3">
    <location>
        <position position="71"/>
    </location>
    <ligand>
        <name>substrate</name>
    </ligand>
</feature>
<proteinExistence type="predicted"/>
<organism evidence="6 7">
    <name type="scientific">Thermogutta terrifontis</name>
    <dbReference type="NCBI Taxonomy" id="1331910"/>
    <lineage>
        <taxon>Bacteria</taxon>
        <taxon>Pseudomonadati</taxon>
        <taxon>Planctomycetota</taxon>
        <taxon>Planctomycetia</taxon>
        <taxon>Pirellulales</taxon>
        <taxon>Thermoguttaceae</taxon>
        <taxon>Thermogutta</taxon>
    </lineage>
</organism>
<reference evidence="6 7" key="1">
    <citation type="journal article" name="Front. Microbiol.">
        <title>Sugar Metabolism of the First Thermophilic Planctomycete Thermogutta terrifontis: Comparative Genomic and Transcriptomic Approaches.</title>
        <authorList>
            <person name="Elcheninov A.G."/>
            <person name="Menzel P."/>
            <person name="Gudbergsdottir S.R."/>
            <person name="Slesarev A.I."/>
            <person name="Kadnikov V.V."/>
            <person name="Krogh A."/>
            <person name="Bonch-Osmolovskaya E.A."/>
            <person name="Peng X."/>
            <person name="Kublanov I.V."/>
        </authorList>
    </citation>
    <scope>NUCLEOTIDE SEQUENCE [LARGE SCALE GENOMIC DNA]</scope>
    <source>
        <strain evidence="6 7">R1</strain>
    </source>
</reference>
<protein>
    <submittedName>
        <fullName evidence="6">HIT family protein</fullName>
    </submittedName>
</protein>
<keyword evidence="7" id="KW-1185">Reference proteome</keyword>
<evidence type="ECO:0000256" key="1">
    <source>
        <dbReference type="ARBA" id="ARBA00022741"/>
    </source>
</evidence>
<evidence type="ECO:0000313" key="7">
    <source>
        <dbReference type="Proteomes" id="UP000215086"/>
    </source>
</evidence>
<feature type="short sequence motif" description="Histidine triad motif" evidence="4">
    <location>
        <begin position="139"/>
        <end position="143"/>
    </location>
</feature>
<dbReference type="GO" id="GO:0003824">
    <property type="term" value="F:catalytic activity"/>
    <property type="evidence" value="ECO:0007669"/>
    <property type="project" value="InterPro"/>
</dbReference>
<sequence length="189" mass="21323">MDEGRLRDLIWAPWRMAYIEGCDRPAERSIPPERLLPDADPGCFLCQAVADPDSPERYVVYRDDRTVVVLNRYPYNNGHLLVAPLRHVGHPSQLSTEEHTALMLTLTRMIQLLESVMQPEGFNVGLNLGRVAGAGLPGHLHWHVVPRWNGDTNFMPVLANVKVIPQSLEALWELLRQKLAQPPQATPSQ</sequence>
<evidence type="ECO:0000256" key="4">
    <source>
        <dbReference type="PROSITE-ProRule" id="PRU00464"/>
    </source>
</evidence>
<evidence type="ECO:0000256" key="2">
    <source>
        <dbReference type="PIRSR" id="PIRSR639383-1"/>
    </source>
</evidence>